<evidence type="ECO:0000256" key="1">
    <source>
        <dbReference type="SAM" id="MobiDB-lite"/>
    </source>
</evidence>
<comment type="caution">
    <text evidence="2">The sequence shown here is derived from an EMBL/GenBank/DDBJ whole genome shotgun (WGS) entry which is preliminary data.</text>
</comment>
<dbReference type="GO" id="GO:0033167">
    <property type="term" value="C:ARC complex"/>
    <property type="evidence" value="ECO:0007669"/>
    <property type="project" value="InterPro"/>
</dbReference>
<dbReference type="Proteomes" id="UP000191672">
    <property type="component" value="Unassembled WGS sequence"/>
</dbReference>
<accession>A0A1V6PXG3</accession>
<dbReference type="EMBL" id="MDYN01000027">
    <property type="protein sequence ID" value="OQD81392.1"/>
    <property type="molecule type" value="Genomic_DNA"/>
</dbReference>
<dbReference type="AlphaFoldDB" id="A0A1V6PXG3"/>
<evidence type="ECO:0000313" key="2">
    <source>
        <dbReference type="EMBL" id="OQD81392.1"/>
    </source>
</evidence>
<proteinExistence type="predicted"/>
<dbReference type="STRING" id="416450.A0A1V6PXG3"/>
<sequence length="842" mass="96193">MDPLKSVLSGSLPFRPAKSVSFRESDKISQSPSAIEIKKTDAGEIPQSQSSRKTLNAIDIEQLPAHQRTTIMDTNKLPDLIDRNGNIFQDGDPQVIERPLISSDKLAWASIIGEQPTSTEQDDSSDLQCSNKESDNAKTTNDTDDILDMESLPYGVKPIPDEERALANVELDVGVAKKKKNKRRPKTKRGIDAPTGFERFFADAPLTPDEFQEIKKIYDPALPFHMRYDEAIKRFLYKRRLEPRRRHLFLKYLQYGGVNTNQKYGQGASQELKEMTKDEGMEARNFTRVSPEWATKENIAFDTVLKGYLGGYYIDYFSPDDEEEIKIVTGTIKNFLTFLLYHDVCPEYQDDIQKARQTCDLAAKELWKVRQVVHNGPGNFNMACSMLFGGNFFDAIDDPEVWETVKFAEQDRMTQGSARWVLKYAMAGVGPDERAIKFKELAEKEQFKIKQIEDIDGFEIVSIEEPSPLTVGFYKEFAPNLKPVGVARAKEFRDPAKGEFNLSKLEAEKWKRGQAPSYEFEFFLEIDLLAHCFPGMKALTKVFELNCGIHFFDEIMVCLPSFYVFLANDLMINYKGPKTKEPTDRWINTRAEHRKAMDLLAGPKLSAREQARVLLKDLTLGADYDAEFGTRKHVPAATELGFEFDVALQPDVRAEDEMGILVPRYEGQKMKEEDPTEEDDVEMSGVIQGGSTNLEEPKEWWTPGQWWSGQEWYSLVKDWKPTITTPEERPSKRSRSSNGCFPFDKEEDSFDQLKETIRVNGELIKRMEAEMKEATLTEKETELFSTWLGFAKTRQTKDILHIMELQGSNVLTEPPNEKTTAAIVVDVMLQRSLQSDEAFQIE</sequence>
<feature type="region of interest" description="Disordered" evidence="1">
    <location>
        <begin position="115"/>
        <end position="145"/>
    </location>
</feature>
<dbReference type="GO" id="GO:0031047">
    <property type="term" value="P:regulatory ncRNA-mediated gene silencing"/>
    <property type="evidence" value="ECO:0007669"/>
    <property type="project" value="InterPro"/>
</dbReference>
<protein>
    <submittedName>
        <fullName evidence="2">Uncharacterized protein</fullName>
    </submittedName>
</protein>
<evidence type="ECO:0000313" key="3">
    <source>
        <dbReference type="Proteomes" id="UP000191672"/>
    </source>
</evidence>
<feature type="region of interest" description="Disordered" evidence="1">
    <location>
        <begin position="723"/>
        <end position="745"/>
    </location>
</feature>
<gene>
    <name evidence="2" type="ORF">PENANT_c027G00319</name>
</gene>
<name>A0A1V6PXG3_9EURO</name>
<organism evidence="2 3">
    <name type="scientific">Penicillium antarcticum</name>
    <dbReference type="NCBI Taxonomy" id="416450"/>
    <lineage>
        <taxon>Eukaryota</taxon>
        <taxon>Fungi</taxon>
        <taxon>Dikarya</taxon>
        <taxon>Ascomycota</taxon>
        <taxon>Pezizomycotina</taxon>
        <taxon>Eurotiomycetes</taxon>
        <taxon>Eurotiomycetidae</taxon>
        <taxon>Eurotiales</taxon>
        <taxon>Aspergillaceae</taxon>
        <taxon>Penicillium</taxon>
    </lineage>
</organism>
<dbReference type="InterPro" id="IPR018606">
    <property type="entry name" value="Arb1"/>
</dbReference>
<dbReference type="Pfam" id="PF09692">
    <property type="entry name" value="Arb1"/>
    <property type="match status" value="1"/>
</dbReference>
<reference evidence="3" key="1">
    <citation type="journal article" date="2017" name="Nat. Microbiol.">
        <title>Global analysis of biosynthetic gene clusters reveals vast potential of secondary metabolite production in Penicillium species.</title>
        <authorList>
            <person name="Nielsen J.C."/>
            <person name="Grijseels S."/>
            <person name="Prigent S."/>
            <person name="Ji B."/>
            <person name="Dainat J."/>
            <person name="Nielsen K.F."/>
            <person name="Frisvad J.C."/>
            <person name="Workman M."/>
            <person name="Nielsen J."/>
        </authorList>
    </citation>
    <scope>NUCLEOTIDE SEQUENCE [LARGE SCALE GENOMIC DNA]</scope>
    <source>
        <strain evidence="3">IBT 31811</strain>
    </source>
</reference>
<keyword evidence="3" id="KW-1185">Reference proteome</keyword>